<dbReference type="RefSeq" id="WP_040085198.1">
    <property type="nucleotide sequence ID" value="NZ_BCSU01000030.1"/>
</dbReference>
<dbReference type="HOGENOM" id="CLU_1432351_0_0_11"/>
<dbReference type="OrthoDB" id="10016359at2"/>
<protein>
    <submittedName>
        <fullName evidence="1">Uncharacterized protein</fullName>
    </submittedName>
</protein>
<evidence type="ECO:0000313" key="2">
    <source>
        <dbReference type="Proteomes" id="UP000031524"/>
    </source>
</evidence>
<proteinExistence type="predicted"/>
<dbReference type="KEGG" id="chm:B842_03335"/>
<accession>A0A0B5D124</accession>
<reference evidence="1 2" key="1">
    <citation type="submission" date="2013-04" db="EMBL/GenBank/DDBJ databases">
        <title>Complete genome sequence of Corynebacterium humireducens DSM 45392(T), isolated from a wastewater-fed microbial fuel cell.</title>
        <authorList>
            <person name="Ruckert C."/>
            <person name="Albersmeier A."/>
            <person name="Kalinowski J."/>
        </authorList>
    </citation>
    <scope>NUCLEOTIDE SEQUENCE [LARGE SCALE GENOMIC DNA]</scope>
    <source>
        <strain evidence="2">MFC-5</strain>
    </source>
</reference>
<gene>
    <name evidence="1" type="ORF">B842_03335</name>
</gene>
<keyword evidence="2" id="KW-1185">Reference proteome</keyword>
<dbReference type="AlphaFoldDB" id="A0A0B5D124"/>
<dbReference type="EMBL" id="CP005286">
    <property type="protein sequence ID" value="AJE32520.1"/>
    <property type="molecule type" value="Genomic_DNA"/>
</dbReference>
<name>A0A0B5D124_9CORY</name>
<dbReference type="Proteomes" id="UP000031524">
    <property type="component" value="Chromosome"/>
</dbReference>
<organism evidence="1 2">
    <name type="scientific">Corynebacterium humireducens NBRC 106098 = DSM 45392</name>
    <dbReference type="NCBI Taxonomy" id="1223515"/>
    <lineage>
        <taxon>Bacteria</taxon>
        <taxon>Bacillati</taxon>
        <taxon>Actinomycetota</taxon>
        <taxon>Actinomycetes</taxon>
        <taxon>Mycobacteriales</taxon>
        <taxon>Corynebacteriaceae</taxon>
        <taxon>Corynebacterium</taxon>
    </lineage>
</organism>
<evidence type="ECO:0000313" key="1">
    <source>
        <dbReference type="EMBL" id="AJE32520.1"/>
    </source>
</evidence>
<sequence>MIDWPLRDRVLRAVYELNHSFPSVSAIEAHLGEDAATREEIDAAVDWLAQQELVEGPTTWGGGLVRVSITPLGSNFVETGTSVEELARNAVQGAIINANTFNNHGPSINQVGNHNTATQHIAHEEDLTKVVEILRQHGEETKADELEQEAEINGALSAIRKAGGWIATNLIAAPVVAQIAPIVFSALGM</sequence>